<gene>
    <name evidence="14" type="ordered locus">Despr_2222</name>
</gene>
<evidence type="ECO:0000256" key="2">
    <source>
        <dbReference type="ARBA" id="ARBA00004413"/>
    </source>
</evidence>
<protein>
    <recommendedName>
        <fullName evidence="4">Flagellar motor switch protein FliG</fullName>
    </recommendedName>
</protein>
<comment type="subcellular location">
    <subcellularLocation>
        <location evidence="1">Bacterial flagellum basal body</location>
    </subcellularLocation>
    <subcellularLocation>
        <location evidence="2">Cell membrane</location>
        <topology evidence="2">Peripheral membrane protein</topology>
        <orientation evidence="2">Cytoplasmic side</orientation>
    </subcellularLocation>
</comment>
<dbReference type="GO" id="GO:0005886">
    <property type="term" value="C:plasma membrane"/>
    <property type="evidence" value="ECO:0007669"/>
    <property type="project" value="UniProtKB-SubCell"/>
</dbReference>
<accession>A0A7U3YMZ2</accession>
<sequence>MAAAEKLTGLKRAAILLICLGEETATKLLRELTDEEIFKVTRCMAEIEHIPDDLKTRVLEDFELAAESQAGLVVKGQEFAKKLIAGTGSRERESSLMRQFVTGTEARPLETIAKMQPSMVAGLLEREHPQTLALVLSTQATEHAGAIIAKLPEEKRADVIHRIATLDAVSPAVIDRIEEALSKEIGIVVGAQEQREVGGLKKVVEILDSMTDNLDSEILESLEEVDPEMVEDIRKMMFTFEDLCALDGRSIQMILREVNNDSLTMALKTASDEIKAKIFANMSSRAADMIKDDLEAMGPVRLSEVEAMQQTIVKIAMKLEEEGKLVLGRGSGGDEFV</sequence>
<dbReference type="PRINTS" id="PR00954">
    <property type="entry name" value="FLGMOTORFLIG"/>
</dbReference>
<keyword evidence="14" id="KW-0969">Cilium</keyword>
<evidence type="ECO:0000256" key="3">
    <source>
        <dbReference type="ARBA" id="ARBA00010299"/>
    </source>
</evidence>
<name>A0A7U3YMZ2_DESPD</name>
<dbReference type="RefSeq" id="WP_015724904.1">
    <property type="nucleotide sequence ID" value="NC_014972.1"/>
</dbReference>
<dbReference type="InterPro" id="IPR028263">
    <property type="entry name" value="FliG_N"/>
</dbReference>
<dbReference type="InterPro" id="IPR032779">
    <property type="entry name" value="FliG_M"/>
</dbReference>
<dbReference type="InterPro" id="IPR023087">
    <property type="entry name" value="Flg_Motor_Flig_C"/>
</dbReference>
<dbReference type="GO" id="GO:0009425">
    <property type="term" value="C:bacterial-type flagellum basal body"/>
    <property type="evidence" value="ECO:0007669"/>
    <property type="project" value="UniProtKB-SubCell"/>
</dbReference>
<dbReference type="PIRSF" id="PIRSF003161">
    <property type="entry name" value="FliG"/>
    <property type="match status" value="1"/>
</dbReference>
<evidence type="ECO:0000256" key="9">
    <source>
        <dbReference type="ARBA" id="ARBA00023143"/>
    </source>
</evidence>
<feature type="domain" description="Flagellar motor switch protein FliG N-terminal" evidence="13">
    <location>
        <begin position="6"/>
        <end position="108"/>
    </location>
</feature>
<evidence type="ECO:0000256" key="1">
    <source>
        <dbReference type="ARBA" id="ARBA00004117"/>
    </source>
</evidence>
<evidence type="ECO:0000259" key="11">
    <source>
        <dbReference type="Pfam" id="PF01706"/>
    </source>
</evidence>
<keyword evidence="14" id="KW-0966">Cell projection</keyword>
<dbReference type="GO" id="GO:0006935">
    <property type="term" value="P:chemotaxis"/>
    <property type="evidence" value="ECO:0007669"/>
    <property type="project" value="UniProtKB-KW"/>
</dbReference>
<dbReference type="Pfam" id="PF01706">
    <property type="entry name" value="FliG_C"/>
    <property type="match status" value="1"/>
</dbReference>
<dbReference type="PANTHER" id="PTHR30534">
    <property type="entry name" value="FLAGELLAR MOTOR SWITCH PROTEIN FLIG"/>
    <property type="match status" value="1"/>
</dbReference>
<dbReference type="Pfam" id="PF14841">
    <property type="entry name" value="FliG_M"/>
    <property type="match status" value="1"/>
</dbReference>
<feature type="domain" description="Flagellar motor switch protein FliG middle" evidence="12">
    <location>
        <begin position="117"/>
        <end position="186"/>
    </location>
</feature>
<keyword evidence="5" id="KW-1003">Cell membrane</keyword>
<organism evidence="14 15">
    <name type="scientific">Desulfobulbus propionicus (strain ATCC 33891 / DSM 2032 / VKM B-1956 / 1pr3)</name>
    <dbReference type="NCBI Taxonomy" id="577650"/>
    <lineage>
        <taxon>Bacteria</taxon>
        <taxon>Pseudomonadati</taxon>
        <taxon>Thermodesulfobacteriota</taxon>
        <taxon>Desulfobulbia</taxon>
        <taxon>Desulfobulbales</taxon>
        <taxon>Desulfobulbaceae</taxon>
        <taxon>Desulfobulbus</taxon>
    </lineage>
</organism>
<evidence type="ECO:0000256" key="7">
    <source>
        <dbReference type="ARBA" id="ARBA00022779"/>
    </source>
</evidence>
<evidence type="ECO:0000259" key="12">
    <source>
        <dbReference type="Pfam" id="PF14841"/>
    </source>
</evidence>
<evidence type="ECO:0000259" key="13">
    <source>
        <dbReference type="Pfam" id="PF14842"/>
    </source>
</evidence>
<evidence type="ECO:0000256" key="8">
    <source>
        <dbReference type="ARBA" id="ARBA00023136"/>
    </source>
</evidence>
<keyword evidence="8" id="KW-0472">Membrane</keyword>
<dbReference type="InterPro" id="IPR011002">
    <property type="entry name" value="FliG_a-hlx"/>
</dbReference>
<evidence type="ECO:0000256" key="6">
    <source>
        <dbReference type="ARBA" id="ARBA00022500"/>
    </source>
</evidence>
<reference evidence="14 15" key="1">
    <citation type="journal article" date="2011" name="Stand. Genomic Sci.">
        <title>Complete genome sequence of Desulfobulbus propionicus type strain (1pr3).</title>
        <authorList>
            <person name="Pagani I."/>
            <person name="Lapidus A."/>
            <person name="Nolan M."/>
            <person name="Lucas S."/>
            <person name="Hammon N."/>
            <person name="Deshpande S."/>
            <person name="Cheng J.F."/>
            <person name="Chertkov O."/>
            <person name="Davenport K."/>
            <person name="Tapia R."/>
            <person name="Han C."/>
            <person name="Goodwin L."/>
            <person name="Pitluck S."/>
            <person name="Liolios K."/>
            <person name="Mavromatis K."/>
            <person name="Ivanova N."/>
            <person name="Mikhailova N."/>
            <person name="Pati A."/>
            <person name="Chen A."/>
            <person name="Palaniappan K."/>
            <person name="Land M."/>
            <person name="Hauser L."/>
            <person name="Chang Y.J."/>
            <person name="Jeffries C.D."/>
            <person name="Detter J.C."/>
            <person name="Brambilla E."/>
            <person name="Kannan K.P."/>
            <person name="Djao O.D."/>
            <person name="Rohde M."/>
            <person name="Pukall R."/>
            <person name="Spring S."/>
            <person name="Goker M."/>
            <person name="Sikorski J."/>
            <person name="Woyke T."/>
            <person name="Bristow J."/>
            <person name="Eisen J.A."/>
            <person name="Markowitz V."/>
            <person name="Hugenholtz P."/>
            <person name="Kyrpides N.C."/>
            <person name="Klenk H.P."/>
        </authorList>
    </citation>
    <scope>NUCLEOTIDE SEQUENCE [LARGE SCALE GENOMIC DNA]</scope>
    <source>
        <strain evidence="15">ATCC 33891 / DSM 2032 / 1pr3</strain>
    </source>
</reference>
<keyword evidence="15" id="KW-1185">Reference proteome</keyword>
<dbReference type="InterPro" id="IPR000090">
    <property type="entry name" value="Flg_Motor_Flig"/>
</dbReference>
<comment type="similarity">
    <text evidence="3">Belongs to the FliG family.</text>
</comment>
<keyword evidence="14" id="KW-0282">Flagellum</keyword>
<dbReference type="GO" id="GO:0003774">
    <property type="term" value="F:cytoskeletal motor activity"/>
    <property type="evidence" value="ECO:0007669"/>
    <property type="project" value="InterPro"/>
</dbReference>
<dbReference type="KEGG" id="dpr:Despr_2222"/>
<keyword evidence="6" id="KW-0145">Chemotaxis</keyword>
<dbReference type="Proteomes" id="UP000006365">
    <property type="component" value="Chromosome"/>
</dbReference>
<feature type="domain" description="Flagellar motor switch protein FliG C-terminal" evidence="11">
    <location>
        <begin position="220"/>
        <end position="327"/>
    </location>
</feature>
<dbReference type="AlphaFoldDB" id="A0A7U3YMZ2"/>
<dbReference type="Pfam" id="PF14842">
    <property type="entry name" value="FliG_N"/>
    <property type="match status" value="1"/>
</dbReference>
<dbReference type="EMBL" id="CP002364">
    <property type="protein sequence ID" value="ADW18366.1"/>
    <property type="molecule type" value="Genomic_DNA"/>
</dbReference>
<keyword evidence="7" id="KW-0283">Flagellar rotation</keyword>
<proteinExistence type="inferred from homology"/>
<keyword evidence="9" id="KW-0975">Bacterial flagellum</keyword>
<dbReference type="PANTHER" id="PTHR30534:SF0">
    <property type="entry name" value="FLAGELLAR MOTOR SWITCH PROTEIN FLIG"/>
    <property type="match status" value="1"/>
</dbReference>
<dbReference type="SUPFAM" id="SSF48029">
    <property type="entry name" value="FliG"/>
    <property type="match status" value="2"/>
</dbReference>
<evidence type="ECO:0000313" key="15">
    <source>
        <dbReference type="Proteomes" id="UP000006365"/>
    </source>
</evidence>
<evidence type="ECO:0000256" key="4">
    <source>
        <dbReference type="ARBA" id="ARBA00021870"/>
    </source>
</evidence>
<dbReference type="FunFam" id="1.10.220.30:FF:000001">
    <property type="entry name" value="Flagellar motor switch protein FliG"/>
    <property type="match status" value="1"/>
</dbReference>
<dbReference type="GO" id="GO:0071973">
    <property type="term" value="P:bacterial-type flagellum-dependent cell motility"/>
    <property type="evidence" value="ECO:0007669"/>
    <property type="project" value="InterPro"/>
</dbReference>
<dbReference type="NCBIfam" id="TIGR00207">
    <property type="entry name" value="fliG"/>
    <property type="match status" value="1"/>
</dbReference>
<evidence type="ECO:0000256" key="5">
    <source>
        <dbReference type="ARBA" id="ARBA00022475"/>
    </source>
</evidence>
<evidence type="ECO:0000313" key="14">
    <source>
        <dbReference type="EMBL" id="ADW18366.1"/>
    </source>
</evidence>
<comment type="function">
    <text evidence="10">FliG is one of three proteins (FliG, FliN, FliM) that forms the rotor-mounted switch complex (C ring), located at the base of the basal body. This complex interacts with the CheY and CheZ chemotaxis proteins, in addition to contacting components of the motor that determine the direction of flagellar rotation.</text>
</comment>
<dbReference type="Gene3D" id="1.10.220.30">
    <property type="match status" value="3"/>
</dbReference>
<evidence type="ECO:0000256" key="10">
    <source>
        <dbReference type="ARBA" id="ARBA00025598"/>
    </source>
</evidence>